<feature type="transmembrane region" description="Helical" evidence="7">
    <location>
        <begin position="137"/>
        <end position="162"/>
    </location>
</feature>
<evidence type="ECO:0000256" key="2">
    <source>
        <dbReference type="ARBA" id="ARBA00022448"/>
    </source>
</evidence>
<feature type="transmembrane region" description="Helical" evidence="7">
    <location>
        <begin position="287"/>
        <end position="304"/>
    </location>
</feature>
<feature type="domain" description="Major facilitator superfamily (MFS) profile" evidence="8">
    <location>
        <begin position="7"/>
        <end position="396"/>
    </location>
</feature>
<dbReference type="InterPro" id="IPR020846">
    <property type="entry name" value="MFS_dom"/>
</dbReference>
<reference evidence="9 10" key="1">
    <citation type="submission" date="2021-10" db="EMBL/GenBank/DDBJ databases">
        <title>Anaerobic single-cell dispensing facilitates the cultivation of human gut bacteria.</title>
        <authorList>
            <person name="Afrizal A."/>
        </authorList>
    </citation>
    <scope>NUCLEOTIDE SEQUENCE [LARGE SCALE GENOMIC DNA]</scope>
    <source>
        <strain evidence="9 10">CLA-AA-H276</strain>
    </source>
</reference>
<keyword evidence="5 7" id="KW-1133">Transmembrane helix</keyword>
<feature type="transmembrane region" description="Helical" evidence="7">
    <location>
        <begin position="371"/>
        <end position="391"/>
    </location>
</feature>
<feature type="transmembrane region" description="Helical" evidence="7">
    <location>
        <begin position="310"/>
        <end position="335"/>
    </location>
</feature>
<dbReference type="InterPro" id="IPR011701">
    <property type="entry name" value="MFS"/>
</dbReference>
<evidence type="ECO:0000313" key="9">
    <source>
        <dbReference type="EMBL" id="MCC2127314.1"/>
    </source>
</evidence>
<name>A0AAE3A889_9FIRM</name>
<keyword evidence="3" id="KW-1003">Cell membrane</keyword>
<feature type="transmembrane region" description="Helical" evidence="7">
    <location>
        <begin position="81"/>
        <end position="98"/>
    </location>
</feature>
<dbReference type="PANTHER" id="PTHR43124">
    <property type="entry name" value="PURINE EFFLUX PUMP PBUE"/>
    <property type="match status" value="1"/>
</dbReference>
<comment type="subcellular location">
    <subcellularLocation>
        <location evidence="1">Cell membrane</location>
        <topology evidence="1">Multi-pass membrane protein</topology>
    </subcellularLocation>
</comment>
<feature type="transmembrane region" description="Helical" evidence="7">
    <location>
        <begin position="252"/>
        <end position="275"/>
    </location>
</feature>
<keyword evidence="6 7" id="KW-0472">Membrane</keyword>
<feature type="transmembrane region" description="Helical" evidence="7">
    <location>
        <begin position="104"/>
        <end position="125"/>
    </location>
</feature>
<feature type="transmembrane region" description="Helical" evidence="7">
    <location>
        <begin position="219"/>
        <end position="240"/>
    </location>
</feature>
<dbReference type="PROSITE" id="PS50850">
    <property type="entry name" value="MFS"/>
    <property type="match status" value="1"/>
</dbReference>
<evidence type="ECO:0000256" key="4">
    <source>
        <dbReference type="ARBA" id="ARBA00022692"/>
    </source>
</evidence>
<keyword evidence="10" id="KW-1185">Reference proteome</keyword>
<dbReference type="PANTHER" id="PTHR43124:SF3">
    <property type="entry name" value="CHLORAMPHENICOL EFFLUX PUMP RV0191"/>
    <property type="match status" value="1"/>
</dbReference>
<evidence type="ECO:0000313" key="10">
    <source>
        <dbReference type="Proteomes" id="UP001198220"/>
    </source>
</evidence>
<dbReference type="GO" id="GO:0022857">
    <property type="term" value="F:transmembrane transporter activity"/>
    <property type="evidence" value="ECO:0007669"/>
    <property type="project" value="InterPro"/>
</dbReference>
<keyword evidence="4 7" id="KW-0812">Transmembrane</keyword>
<keyword evidence="2" id="KW-0813">Transport</keyword>
<sequence>MKQKKKVSPTLILVIMLISMTSGAICMNKVAPVLTNIMSDLQISSSARAGLLMSVFTLAGIFLSIPMGVLVTKFGTFKTGLGSLLAIIAGCILGAVATDYNMMLVSRVIEGIGLMFLGTIGPAAVAQSYSDRKRGVAMGILMCYMSFGQILALNIAPVFATISSWKNFWWMNAAVGIVALVLWVIFIKGFDNQTSDLGSVSENAEQNPSIWDVMKNGSVWLVCIEFVCYMIVHMGVFNYLPTYLTEVAGMSATYAGTLTSVASLIGIPVGILGGMLADKWGSIKKPLAIMMILFALLIFCTPIFSGSAFVLYIILYGVLAMAEAGLSFTAVTIVVRSEESGLASAFMNTAQWVGAFLSTMIFGALLDSFGWSMSFRIMAPIALIGGIAVLLNKKLN</sequence>
<dbReference type="Gene3D" id="1.20.1250.20">
    <property type="entry name" value="MFS general substrate transporter like domains"/>
    <property type="match status" value="2"/>
</dbReference>
<evidence type="ECO:0000256" key="1">
    <source>
        <dbReference type="ARBA" id="ARBA00004651"/>
    </source>
</evidence>
<dbReference type="SUPFAM" id="SSF103473">
    <property type="entry name" value="MFS general substrate transporter"/>
    <property type="match status" value="1"/>
</dbReference>
<feature type="transmembrane region" description="Helical" evidence="7">
    <location>
        <begin position="47"/>
        <end position="69"/>
    </location>
</feature>
<evidence type="ECO:0000256" key="6">
    <source>
        <dbReference type="ARBA" id="ARBA00023136"/>
    </source>
</evidence>
<evidence type="ECO:0000256" key="5">
    <source>
        <dbReference type="ARBA" id="ARBA00022989"/>
    </source>
</evidence>
<organism evidence="9 10">
    <name type="scientific">Hominiventricola filiformis</name>
    <dbReference type="NCBI Taxonomy" id="2885352"/>
    <lineage>
        <taxon>Bacteria</taxon>
        <taxon>Bacillati</taxon>
        <taxon>Bacillota</taxon>
        <taxon>Clostridia</taxon>
        <taxon>Lachnospirales</taxon>
        <taxon>Lachnospiraceae</taxon>
        <taxon>Hominiventricola</taxon>
    </lineage>
</organism>
<evidence type="ECO:0000256" key="3">
    <source>
        <dbReference type="ARBA" id="ARBA00022475"/>
    </source>
</evidence>
<dbReference type="GO" id="GO:0005886">
    <property type="term" value="C:plasma membrane"/>
    <property type="evidence" value="ECO:0007669"/>
    <property type="project" value="UniProtKB-SubCell"/>
</dbReference>
<dbReference type="Proteomes" id="UP001198220">
    <property type="component" value="Unassembled WGS sequence"/>
</dbReference>
<evidence type="ECO:0000256" key="7">
    <source>
        <dbReference type="SAM" id="Phobius"/>
    </source>
</evidence>
<comment type="caution">
    <text evidence="9">The sequence shown here is derived from an EMBL/GenBank/DDBJ whole genome shotgun (WGS) entry which is preliminary data.</text>
</comment>
<dbReference type="AlphaFoldDB" id="A0AAE3A889"/>
<dbReference type="InterPro" id="IPR050189">
    <property type="entry name" value="MFS_Efflux_Transporters"/>
</dbReference>
<dbReference type="InterPro" id="IPR036259">
    <property type="entry name" value="MFS_trans_sf"/>
</dbReference>
<proteinExistence type="predicted"/>
<dbReference type="RefSeq" id="WP_308459995.1">
    <property type="nucleotide sequence ID" value="NZ_JAJEPS010000018.1"/>
</dbReference>
<protein>
    <submittedName>
        <fullName evidence="9">MFS transporter</fullName>
    </submittedName>
</protein>
<accession>A0AAE3A889</accession>
<dbReference type="Pfam" id="PF07690">
    <property type="entry name" value="MFS_1"/>
    <property type="match status" value="1"/>
</dbReference>
<feature type="transmembrane region" description="Helical" evidence="7">
    <location>
        <begin position="168"/>
        <end position="187"/>
    </location>
</feature>
<feature type="transmembrane region" description="Helical" evidence="7">
    <location>
        <begin position="342"/>
        <end position="365"/>
    </location>
</feature>
<dbReference type="EMBL" id="JAJEPS010000018">
    <property type="protein sequence ID" value="MCC2127314.1"/>
    <property type="molecule type" value="Genomic_DNA"/>
</dbReference>
<evidence type="ECO:0000259" key="8">
    <source>
        <dbReference type="PROSITE" id="PS50850"/>
    </source>
</evidence>
<gene>
    <name evidence="9" type="ORF">LKD36_14210</name>
</gene>